<evidence type="ECO:0000313" key="2">
    <source>
        <dbReference type="Proteomes" id="UP000694906"/>
    </source>
</evidence>
<evidence type="ECO:0000313" key="3">
    <source>
        <dbReference type="RefSeq" id="XP_021096131.1"/>
    </source>
</evidence>
<protein>
    <submittedName>
        <fullName evidence="3">Immediate early response gene 5-like protein isoform X1</fullName>
    </submittedName>
</protein>
<dbReference type="GeneID" id="110344895"/>
<feature type="region of interest" description="Disordered" evidence="1">
    <location>
        <begin position="51"/>
        <end position="93"/>
    </location>
</feature>
<reference evidence="3" key="1">
    <citation type="submission" date="2025-08" db="UniProtKB">
        <authorList>
            <consortium name="RefSeq"/>
        </authorList>
    </citation>
    <scope>IDENTIFICATION</scope>
</reference>
<dbReference type="Proteomes" id="UP000694906">
    <property type="component" value="Unplaced"/>
</dbReference>
<keyword evidence="2" id="KW-1185">Reference proteome</keyword>
<dbReference type="AlphaFoldDB" id="A0AAX6RFL1"/>
<organism evidence="2 3">
    <name type="scientific">Heterocephalus glaber</name>
    <name type="common">Naked mole rat</name>
    <dbReference type="NCBI Taxonomy" id="10181"/>
    <lineage>
        <taxon>Eukaryota</taxon>
        <taxon>Metazoa</taxon>
        <taxon>Chordata</taxon>
        <taxon>Craniata</taxon>
        <taxon>Vertebrata</taxon>
        <taxon>Euteleostomi</taxon>
        <taxon>Mammalia</taxon>
        <taxon>Eutheria</taxon>
        <taxon>Euarchontoglires</taxon>
        <taxon>Glires</taxon>
        <taxon>Rodentia</taxon>
        <taxon>Hystricomorpha</taxon>
        <taxon>Bathyergidae</taxon>
        <taxon>Heterocephalus</taxon>
    </lineage>
</organism>
<dbReference type="RefSeq" id="XP_021096131.1">
    <property type="nucleotide sequence ID" value="XM_021240472.1"/>
</dbReference>
<gene>
    <name evidence="3" type="primary">LOC110344895</name>
</gene>
<proteinExistence type="predicted"/>
<feature type="region of interest" description="Disordered" evidence="1">
    <location>
        <begin position="113"/>
        <end position="142"/>
    </location>
</feature>
<evidence type="ECO:0000256" key="1">
    <source>
        <dbReference type="SAM" id="MobiDB-lite"/>
    </source>
</evidence>
<accession>A0AAX6RFL1</accession>
<name>A0AAX6RFL1_HETGA</name>
<feature type="compositionally biased region" description="Low complexity" evidence="1">
    <location>
        <begin position="118"/>
        <end position="130"/>
    </location>
</feature>
<sequence length="155" mass="16042">MGPGLPAPLSSEGHTELWPTGTCTLVPYSPRRLGPQGNLAAFPVLLQDDRVHKEAPSAAREPQGSPGRGASAVSVCTGAAASKRRRTSRENGRCSVGLDPAWARCPGSLLPPPPPNPAAACAASPASRSPWQPPRAELSPGVIRPGTVWNPQCCT</sequence>